<dbReference type="NCBIfam" id="NF041518">
    <property type="entry name" value="choice_anch_Q"/>
    <property type="match status" value="1"/>
</dbReference>
<accession>A0A7C3I586</accession>
<evidence type="ECO:0000313" key="1">
    <source>
        <dbReference type="EMBL" id="HFG21684.1"/>
    </source>
</evidence>
<protein>
    <recommendedName>
        <fullName evidence="2">Polymorphic outer membrane protein</fullName>
    </recommendedName>
</protein>
<comment type="caution">
    <text evidence="1">The sequence shown here is derived from an EMBL/GenBank/DDBJ whole genome shotgun (WGS) entry which is preliminary data.</text>
</comment>
<sequence>MQVLPKIQGRLICTRGLSSTSGTGFFNDWGDTATLSNVTISGNTAPRGGGLRIASGTVKLRGVILSGNTATSGTGPECEGSLTSNGYNLIKSNADCSFTRDSTDILNQDANLGSLANNGGGLLTHLPNAGSPVLDKVPAGNCVTIAGTALATDARGVTRPQNGSCDIGAVEKQ</sequence>
<reference evidence="1" key="1">
    <citation type="journal article" date="2020" name="mSystems">
        <title>Genome- and Community-Level Interaction Insights into Carbon Utilization and Element Cycling Functions of Hydrothermarchaeota in Hydrothermal Sediment.</title>
        <authorList>
            <person name="Zhou Z."/>
            <person name="Liu Y."/>
            <person name="Xu W."/>
            <person name="Pan J."/>
            <person name="Luo Z.H."/>
            <person name="Li M."/>
        </authorList>
    </citation>
    <scope>NUCLEOTIDE SEQUENCE [LARGE SCALE GENOMIC DNA]</scope>
    <source>
        <strain evidence="1">SpSt-524</strain>
    </source>
</reference>
<evidence type="ECO:0008006" key="2">
    <source>
        <dbReference type="Google" id="ProtNLM"/>
    </source>
</evidence>
<name>A0A7C3I586_MEIRU</name>
<proteinExistence type="predicted"/>
<dbReference type="EMBL" id="DSWI01000033">
    <property type="protein sequence ID" value="HFG21684.1"/>
    <property type="molecule type" value="Genomic_DNA"/>
</dbReference>
<dbReference type="SUPFAM" id="SSF51126">
    <property type="entry name" value="Pectin lyase-like"/>
    <property type="match status" value="1"/>
</dbReference>
<organism evidence="1">
    <name type="scientific">Meiothermus ruber</name>
    <dbReference type="NCBI Taxonomy" id="277"/>
    <lineage>
        <taxon>Bacteria</taxon>
        <taxon>Thermotogati</taxon>
        <taxon>Deinococcota</taxon>
        <taxon>Deinococci</taxon>
        <taxon>Thermales</taxon>
        <taxon>Thermaceae</taxon>
        <taxon>Meiothermus</taxon>
    </lineage>
</organism>
<gene>
    <name evidence="1" type="ORF">ENS82_13405</name>
</gene>
<dbReference type="AlphaFoldDB" id="A0A7C3I586"/>
<dbReference type="InterPro" id="IPR059226">
    <property type="entry name" value="Choice_anch_Q_dom"/>
</dbReference>
<dbReference type="InterPro" id="IPR011050">
    <property type="entry name" value="Pectin_lyase_fold/virulence"/>
</dbReference>